<evidence type="ECO:0000313" key="3">
    <source>
        <dbReference type="Proteomes" id="UP000274756"/>
    </source>
</evidence>
<sequence length="165" mass="19376">MIWVIPKILSRRIPETRMSIYALIVPGEASETDDECRDNSEGEDRRDIVDFSEIHTNENGIDKMENSKVDEENLRQRFYGTHINEEIERRWQQLSLDSFKYSNNKFVNQMKQLESLQKTITNSQQIVQEVSYKVRMAIEKLGDLESNICYLIEGIKLVPSMDNLK</sequence>
<reference evidence="4" key="1">
    <citation type="submission" date="2017-02" db="UniProtKB">
        <authorList>
            <consortium name="WormBaseParasite"/>
        </authorList>
    </citation>
    <scope>IDENTIFICATION</scope>
</reference>
<evidence type="ECO:0000313" key="4">
    <source>
        <dbReference type="WBParaSite" id="DME_0000212401-mRNA-1"/>
    </source>
</evidence>
<dbReference type="EMBL" id="UYYG01001156">
    <property type="protein sequence ID" value="VDN56511.1"/>
    <property type="molecule type" value="Genomic_DNA"/>
</dbReference>
<dbReference type="Pfam" id="PF15753">
    <property type="entry name" value="BLOC1S3"/>
    <property type="match status" value="1"/>
</dbReference>
<protein>
    <submittedName>
        <fullName evidence="4">Biogenesis of lysosome-related organelles complex 1 subunit 3</fullName>
    </submittedName>
</protein>
<evidence type="ECO:0000313" key="1">
    <source>
        <dbReference type="EMBL" id="VDN56511.1"/>
    </source>
</evidence>
<dbReference type="Proteomes" id="UP000038040">
    <property type="component" value="Unplaced"/>
</dbReference>
<dbReference type="OrthoDB" id="5868124at2759"/>
<dbReference type="InterPro" id="IPR017245">
    <property type="entry name" value="BLOC-1_complex_su-3"/>
</dbReference>
<keyword evidence="3" id="KW-1185">Reference proteome</keyword>
<gene>
    <name evidence="1" type="ORF">DME_LOCUS6484</name>
</gene>
<accession>A0A0N4U5J6</accession>
<reference evidence="1 3" key="2">
    <citation type="submission" date="2018-11" db="EMBL/GenBank/DDBJ databases">
        <authorList>
            <consortium name="Pathogen Informatics"/>
        </authorList>
    </citation>
    <scope>NUCLEOTIDE SEQUENCE [LARGE SCALE GENOMIC DNA]</scope>
</reference>
<organism evidence="2 4">
    <name type="scientific">Dracunculus medinensis</name>
    <name type="common">Guinea worm</name>
    <dbReference type="NCBI Taxonomy" id="318479"/>
    <lineage>
        <taxon>Eukaryota</taxon>
        <taxon>Metazoa</taxon>
        <taxon>Ecdysozoa</taxon>
        <taxon>Nematoda</taxon>
        <taxon>Chromadorea</taxon>
        <taxon>Rhabditida</taxon>
        <taxon>Spirurina</taxon>
        <taxon>Dracunculoidea</taxon>
        <taxon>Dracunculidae</taxon>
        <taxon>Dracunculus</taxon>
    </lineage>
</organism>
<dbReference type="Proteomes" id="UP000274756">
    <property type="component" value="Unassembled WGS sequence"/>
</dbReference>
<evidence type="ECO:0000313" key="2">
    <source>
        <dbReference type="Proteomes" id="UP000038040"/>
    </source>
</evidence>
<dbReference type="AlphaFoldDB" id="A0A0N4U5J6"/>
<name>A0A0N4U5J6_DRAME</name>
<proteinExistence type="predicted"/>
<dbReference type="WBParaSite" id="DME_0000212401-mRNA-1">
    <property type="protein sequence ID" value="DME_0000212401-mRNA-1"/>
    <property type="gene ID" value="DME_0000212401"/>
</dbReference>